<gene>
    <name evidence="5" type="ORF">GM51_17930</name>
</gene>
<dbReference type="InterPro" id="IPR013341">
    <property type="entry name" value="Mandelate_racemase_N_dom"/>
</dbReference>
<dbReference type="SFLD" id="SFLDG00179">
    <property type="entry name" value="mandelate_racemase"/>
    <property type="match status" value="1"/>
</dbReference>
<keyword evidence="2" id="KW-0479">Metal-binding</keyword>
<dbReference type="Gene3D" id="3.30.390.10">
    <property type="entry name" value="Enolase-like, N-terminal domain"/>
    <property type="match status" value="1"/>
</dbReference>
<organism evidence="5">
    <name type="scientific">freshwater metagenome</name>
    <dbReference type="NCBI Taxonomy" id="449393"/>
    <lineage>
        <taxon>unclassified sequences</taxon>
        <taxon>metagenomes</taxon>
        <taxon>ecological metagenomes</taxon>
    </lineage>
</organism>
<feature type="domain" description="Mandelate racemase/muconate lactonizing enzyme C-terminal" evidence="4">
    <location>
        <begin position="160"/>
        <end position="263"/>
    </location>
</feature>
<dbReference type="Gene3D" id="3.20.20.120">
    <property type="entry name" value="Enolase-like C-terminal domain"/>
    <property type="match status" value="1"/>
</dbReference>
<dbReference type="SFLD" id="SFLDS00001">
    <property type="entry name" value="Enolase"/>
    <property type="match status" value="1"/>
</dbReference>
<dbReference type="InterPro" id="IPR046945">
    <property type="entry name" value="RHMD-like"/>
</dbReference>
<dbReference type="GO" id="GO:0016052">
    <property type="term" value="P:carbohydrate catabolic process"/>
    <property type="evidence" value="ECO:0007669"/>
    <property type="project" value="TreeGrafter"/>
</dbReference>
<dbReference type="InterPro" id="IPR029065">
    <property type="entry name" value="Enolase_C-like"/>
</dbReference>
<evidence type="ECO:0000313" key="5">
    <source>
        <dbReference type="EMBL" id="KGA14146.1"/>
    </source>
</evidence>
<name>A0A094QID3_9ZZZZ</name>
<keyword evidence="3" id="KW-0460">Magnesium</keyword>
<dbReference type="InterPro" id="IPR029017">
    <property type="entry name" value="Enolase-like_N"/>
</dbReference>
<dbReference type="EMBL" id="JNSL01000158">
    <property type="protein sequence ID" value="KGA14146.1"/>
    <property type="molecule type" value="Genomic_DNA"/>
</dbReference>
<evidence type="ECO:0000259" key="4">
    <source>
        <dbReference type="SMART" id="SM00922"/>
    </source>
</evidence>
<dbReference type="Pfam" id="PF13378">
    <property type="entry name" value="MR_MLE_C"/>
    <property type="match status" value="1"/>
</dbReference>
<evidence type="ECO:0000256" key="2">
    <source>
        <dbReference type="ARBA" id="ARBA00022723"/>
    </source>
</evidence>
<dbReference type="InterPro" id="IPR013342">
    <property type="entry name" value="Mandelate_racemase_C"/>
</dbReference>
<evidence type="ECO:0000256" key="3">
    <source>
        <dbReference type="ARBA" id="ARBA00022842"/>
    </source>
</evidence>
<dbReference type="GO" id="GO:0016836">
    <property type="term" value="F:hydro-lyase activity"/>
    <property type="evidence" value="ECO:0007669"/>
    <property type="project" value="TreeGrafter"/>
</dbReference>
<dbReference type="SMART" id="SM00922">
    <property type="entry name" value="MR_MLE"/>
    <property type="match status" value="1"/>
</dbReference>
<sequence>MSKITRVRSRVIGYSQAPSTLRRNLITNASVLEDFQTKENGWFGPAFCTVVEIETEKGVIGTATAGAFNGAAKSIIDMYILDLIKGQDVENHEGNWQRIYRTLIRFGRSGAAISALSAIDIAMWDAHAKESNQPVTQLLGGNVQTRVPCYVSRLYAMEDLDQLADEAKGYVAQGFTRVKQRFGFGPQDGYQGMKRNVDLIRTVRNAVGPDVEIAADAYMGWDYGYAIEMYKRLREFNLSWIEEALMPQLVDRYAELRKTTPGQRWSHGEHSYTKWDFEDLINKSAADILQPDFNRAGGLTEARKICALAETAGLPVFPHSNEAHNTAIIFSQSAAVCPVVEYFPNVAPDTGNELFWNLFTGYPEAKNGYLSISTKPGLGVELNQEVASKLVVIDDKWREI</sequence>
<dbReference type="SUPFAM" id="SSF54826">
    <property type="entry name" value="Enolase N-terminal domain-like"/>
    <property type="match status" value="1"/>
</dbReference>
<dbReference type="FunFam" id="3.20.20.120:FF:000005">
    <property type="entry name" value="Putative L-rhamnonate dehydratase"/>
    <property type="match status" value="1"/>
</dbReference>
<evidence type="ECO:0000256" key="1">
    <source>
        <dbReference type="ARBA" id="ARBA00001946"/>
    </source>
</evidence>
<dbReference type="InterPro" id="IPR036849">
    <property type="entry name" value="Enolase-like_C_sf"/>
</dbReference>
<protein>
    <recommendedName>
        <fullName evidence="4">Mandelate racemase/muconate lactonizing enzyme C-terminal domain-containing protein</fullName>
    </recommendedName>
</protein>
<dbReference type="PANTHER" id="PTHR13794:SF58">
    <property type="entry name" value="MITOCHONDRIAL ENOLASE SUPERFAMILY MEMBER 1"/>
    <property type="match status" value="1"/>
</dbReference>
<comment type="cofactor">
    <cofactor evidence="1">
        <name>Mg(2+)</name>
        <dbReference type="ChEBI" id="CHEBI:18420"/>
    </cofactor>
</comment>
<comment type="caution">
    <text evidence="5">The sequence shown here is derived from an EMBL/GenBank/DDBJ whole genome shotgun (WGS) entry which is preliminary data.</text>
</comment>
<accession>A0A094QID3</accession>
<dbReference type="Pfam" id="PF02746">
    <property type="entry name" value="MR_MLE_N"/>
    <property type="match status" value="1"/>
</dbReference>
<dbReference type="PANTHER" id="PTHR13794">
    <property type="entry name" value="ENOLASE SUPERFAMILY, MANDELATE RACEMASE"/>
    <property type="match status" value="1"/>
</dbReference>
<reference evidence="5" key="1">
    <citation type="submission" date="2014-06" db="EMBL/GenBank/DDBJ databases">
        <title>Key roles for freshwater Actinobacteria revealed by deep metagenomic sequencing.</title>
        <authorList>
            <person name="Ghai R."/>
            <person name="Mizuno C.M."/>
            <person name="Picazo A."/>
            <person name="Camacho A."/>
            <person name="Rodriguez-Valera F."/>
        </authorList>
    </citation>
    <scope>NUCLEOTIDE SEQUENCE</scope>
</reference>
<proteinExistence type="predicted"/>
<dbReference type="AlphaFoldDB" id="A0A094QID3"/>
<dbReference type="GO" id="GO:0000287">
    <property type="term" value="F:magnesium ion binding"/>
    <property type="evidence" value="ECO:0007669"/>
    <property type="project" value="TreeGrafter"/>
</dbReference>
<dbReference type="SUPFAM" id="SSF51604">
    <property type="entry name" value="Enolase C-terminal domain-like"/>
    <property type="match status" value="1"/>
</dbReference>